<comment type="caution">
    <text evidence="2">The sequence shown here is derived from an EMBL/GenBank/DDBJ whole genome shotgun (WGS) entry which is preliminary data.</text>
</comment>
<dbReference type="RefSeq" id="WP_064244278.1">
    <property type="nucleotide sequence ID" value="NZ_LPUX01000065.1"/>
</dbReference>
<gene>
    <name evidence="2" type="ORF">AU381_16900</name>
</gene>
<sequence>MGVEQAPTAKGKKSAGGLHKSAAKEEKKVEAQKGSDLAKGADRFEERSKSSDGRSAATKQRPKR</sequence>
<accession>A0A178XKT7</accession>
<evidence type="ECO:0000313" key="2">
    <source>
        <dbReference type="EMBL" id="OAP35857.1"/>
    </source>
</evidence>
<feature type="compositionally biased region" description="Basic and acidic residues" evidence="1">
    <location>
        <begin position="39"/>
        <end position="52"/>
    </location>
</feature>
<name>A0A178XKT7_9HYPH</name>
<dbReference type="OrthoDB" id="8100405at2"/>
<dbReference type="Proteomes" id="UP000094025">
    <property type="component" value="Unassembled WGS sequence"/>
</dbReference>
<dbReference type="AlphaFoldDB" id="A0A178XKT7"/>
<evidence type="ECO:0000313" key="3">
    <source>
        <dbReference type="Proteomes" id="UP000094025"/>
    </source>
</evidence>
<protein>
    <submittedName>
        <fullName evidence="2">Uncharacterized protein</fullName>
    </submittedName>
</protein>
<feature type="compositionally biased region" description="Basic and acidic residues" evidence="1">
    <location>
        <begin position="22"/>
        <end position="33"/>
    </location>
</feature>
<reference evidence="2 3" key="1">
    <citation type="journal article" date="2016" name="Int. J. Syst. Evol. Microbiol.">
        <title>Ensifer glycinis sp. nov., an novel rhizobial species associated with Glycine spp.</title>
        <authorList>
            <person name="Yan H."/>
            <person name="Yan J."/>
            <person name="Sui X.H."/>
            <person name="Wang E.T."/>
            <person name="Chen W.X."/>
            <person name="Zhang X.X."/>
            <person name="Chen W.F."/>
        </authorList>
    </citation>
    <scope>NUCLEOTIDE SEQUENCE [LARGE SCALE GENOMIC DNA]</scope>
    <source>
        <strain evidence="2 3">CCBAU 23380</strain>
    </source>
</reference>
<feature type="region of interest" description="Disordered" evidence="1">
    <location>
        <begin position="1"/>
        <end position="64"/>
    </location>
</feature>
<dbReference type="EMBL" id="LPUX01000065">
    <property type="protein sequence ID" value="OAP35857.1"/>
    <property type="molecule type" value="Genomic_DNA"/>
</dbReference>
<keyword evidence="3" id="KW-1185">Reference proteome</keyword>
<proteinExistence type="predicted"/>
<organism evidence="2 3">
    <name type="scientific">Sinorhizobium glycinis</name>
    <dbReference type="NCBI Taxonomy" id="1472378"/>
    <lineage>
        <taxon>Bacteria</taxon>
        <taxon>Pseudomonadati</taxon>
        <taxon>Pseudomonadota</taxon>
        <taxon>Alphaproteobacteria</taxon>
        <taxon>Hyphomicrobiales</taxon>
        <taxon>Rhizobiaceae</taxon>
        <taxon>Sinorhizobium/Ensifer group</taxon>
        <taxon>Sinorhizobium</taxon>
    </lineage>
</organism>
<evidence type="ECO:0000256" key="1">
    <source>
        <dbReference type="SAM" id="MobiDB-lite"/>
    </source>
</evidence>